<feature type="domain" description="SRR1-like" evidence="2">
    <location>
        <begin position="224"/>
        <end position="271"/>
    </location>
</feature>
<feature type="region of interest" description="Disordered" evidence="1">
    <location>
        <begin position="300"/>
        <end position="323"/>
    </location>
</feature>
<accession>A0AAD6UBI1</accession>
<proteinExistence type="predicted"/>
<comment type="caution">
    <text evidence="3">The sequence shown here is derived from an EMBL/GenBank/DDBJ whole genome shotgun (WGS) entry which is preliminary data.</text>
</comment>
<evidence type="ECO:0000313" key="3">
    <source>
        <dbReference type="EMBL" id="KAJ7092329.1"/>
    </source>
</evidence>
<feature type="compositionally biased region" description="Low complexity" evidence="1">
    <location>
        <begin position="373"/>
        <end position="383"/>
    </location>
</feature>
<protein>
    <recommendedName>
        <fullName evidence="2">SRR1-like domain-containing protein</fullName>
    </recommendedName>
</protein>
<evidence type="ECO:0000313" key="4">
    <source>
        <dbReference type="Proteomes" id="UP001222325"/>
    </source>
</evidence>
<feature type="compositionally biased region" description="Polar residues" evidence="1">
    <location>
        <begin position="398"/>
        <end position="407"/>
    </location>
</feature>
<dbReference type="AlphaFoldDB" id="A0AAD6UBI1"/>
<reference evidence="3" key="1">
    <citation type="submission" date="2023-03" db="EMBL/GenBank/DDBJ databases">
        <title>Massive genome expansion in bonnet fungi (Mycena s.s.) driven by repeated elements and novel gene families across ecological guilds.</title>
        <authorList>
            <consortium name="Lawrence Berkeley National Laboratory"/>
            <person name="Harder C.B."/>
            <person name="Miyauchi S."/>
            <person name="Viragh M."/>
            <person name="Kuo A."/>
            <person name="Thoen E."/>
            <person name="Andreopoulos B."/>
            <person name="Lu D."/>
            <person name="Skrede I."/>
            <person name="Drula E."/>
            <person name="Henrissat B."/>
            <person name="Morin E."/>
            <person name="Kohler A."/>
            <person name="Barry K."/>
            <person name="LaButti K."/>
            <person name="Morin E."/>
            <person name="Salamov A."/>
            <person name="Lipzen A."/>
            <person name="Mereny Z."/>
            <person name="Hegedus B."/>
            <person name="Baldrian P."/>
            <person name="Stursova M."/>
            <person name="Weitz H."/>
            <person name="Taylor A."/>
            <person name="Grigoriev I.V."/>
            <person name="Nagy L.G."/>
            <person name="Martin F."/>
            <person name="Kauserud H."/>
        </authorList>
    </citation>
    <scope>NUCLEOTIDE SEQUENCE</scope>
    <source>
        <strain evidence="3">CBHHK173m</strain>
    </source>
</reference>
<dbReference type="Pfam" id="PF07985">
    <property type="entry name" value="SRR1"/>
    <property type="match status" value="1"/>
</dbReference>
<feature type="region of interest" description="Disordered" evidence="1">
    <location>
        <begin position="373"/>
        <end position="407"/>
    </location>
</feature>
<sequence>MPRSICHPRNPFWRVRLHPTSRLFTSTCHRHGLGCLDALSPHHLKDSWTPEDRDAHPSWMHDIVDMCATAAGSYICDDICRMFQNAHNFELGKSPLAVGAQPTISDEIAYFHGSPLWDLHWKSPATFTLHPDLIHLLSQHQTATVEKHLSKIEKYYNDMDAAGFFTQTANDFVAPVFRSADPACPPYPASAFGAGFSGFDRVDERGWDRAGYEAAADHSRDEWEWRSAHQIAYFIALGRIFEIPAGLLVAYDPCYSRVDVVLLAALGVRALCKGDPAVPQAPPPHAAPDALLRPGRRAARLHRRAPARGPNPQPRDPRRRRHVVRPAHRSLHGKLHVHSHASVCPAARRRGAVRGGELSAVGAARARRGVRGCAGSGARAGSAPDAYAGRESRARRLSTLNSKTVNF</sequence>
<dbReference type="InterPro" id="IPR012942">
    <property type="entry name" value="SRR1-like"/>
</dbReference>
<dbReference type="Proteomes" id="UP001222325">
    <property type="component" value="Unassembled WGS sequence"/>
</dbReference>
<gene>
    <name evidence="3" type="ORF">B0H15DRAFT_170307</name>
</gene>
<evidence type="ECO:0000256" key="1">
    <source>
        <dbReference type="SAM" id="MobiDB-lite"/>
    </source>
</evidence>
<dbReference type="EMBL" id="JARJCN010000018">
    <property type="protein sequence ID" value="KAJ7092329.1"/>
    <property type="molecule type" value="Genomic_DNA"/>
</dbReference>
<organism evidence="3 4">
    <name type="scientific">Mycena belliarum</name>
    <dbReference type="NCBI Taxonomy" id="1033014"/>
    <lineage>
        <taxon>Eukaryota</taxon>
        <taxon>Fungi</taxon>
        <taxon>Dikarya</taxon>
        <taxon>Basidiomycota</taxon>
        <taxon>Agaricomycotina</taxon>
        <taxon>Agaricomycetes</taxon>
        <taxon>Agaricomycetidae</taxon>
        <taxon>Agaricales</taxon>
        <taxon>Marasmiineae</taxon>
        <taxon>Mycenaceae</taxon>
        <taxon>Mycena</taxon>
    </lineage>
</organism>
<evidence type="ECO:0000259" key="2">
    <source>
        <dbReference type="Pfam" id="PF07985"/>
    </source>
</evidence>
<keyword evidence="4" id="KW-1185">Reference proteome</keyword>
<name>A0AAD6UBI1_9AGAR</name>